<dbReference type="GO" id="GO:0016020">
    <property type="term" value="C:membrane"/>
    <property type="evidence" value="ECO:0007669"/>
    <property type="project" value="TreeGrafter"/>
</dbReference>
<dbReference type="AlphaFoldDB" id="A0A844QEQ4"/>
<dbReference type="PANTHER" id="PTHR43798:SF31">
    <property type="entry name" value="AB HYDROLASE SUPERFAMILY PROTEIN YCLE"/>
    <property type="match status" value="1"/>
</dbReference>
<dbReference type="InterPro" id="IPR029058">
    <property type="entry name" value="AB_hydrolase_fold"/>
</dbReference>
<sequence>MNSGISYKCRGVGPALVFLHGVGGGAESWDTQLAFFGDRFRALAWDMPGYGGSAAVAPADFPQWADALAAWLDEIDVERCVLVGHSIGGMIAQQFMTRHAVRVTRLVLSATSPAFGRPDGDFQRDFIRSRIGPLDDGKTMSELAALFIPGLVGPGADPDGIRNAVSTMSRVAPQTYRDAMQALVRFDLRDQLAAISVPTLLVAGEHDKAAPAKVMERMAEKIPNADYRCVAGGGHLANMERAETFNTILSDYLDA</sequence>
<accession>A0A844QEQ4</accession>
<name>A0A844QEQ4_9HYPH</name>
<feature type="domain" description="AB hydrolase-1" evidence="2">
    <location>
        <begin position="16"/>
        <end position="245"/>
    </location>
</feature>
<dbReference type="PRINTS" id="PR00111">
    <property type="entry name" value="ABHYDROLASE"/>
</dbReference>
<proteinExistence type="predicted"/>
<keyword evidence="1 3" id="KW-0378">Hydrolase</keyword>
<organism evidence="3 4">
    <name type="scientific">Nitratireductor arenosus</name>
    <dbReference type="NCBI Taxonomy" id="2682096"/>
    <lineage>
        <taxon>Bacteria</taxon>
        <taxon>Pseudomonadati</taxon>
        <taxon>Pseudomonadota</taxon>
        <taxon>Alphaproteobacteria</taxon>
        <taxon>Hyphomicrobiales</taxon>
        <taxon>Phyllobacteriaceae</taxon>
        <taxon>Nitratireductor</taxon>
    </lineage>
</organism>
<keyword evidence="4" id="KW-1185">Reference proteome</keyword>
<evidence type="ECO:0000256" key="1">
    <source>
        <dbReference type="ARBA" id="ARBA00022801"/>
    </source>
</evidence>
<dbReference type="SUPFAM" id="SSF53474">
    <property type="entry name" value="alpha/beta-Hydrolases"/>
    <property type="match status" value="1"/>
</dbReference>
<dbReference type="GO" id="GO:0016787">
    <property type="term" value="F:hydrolase activity"/>
    <property type="evidence" value="ECO:0007669"/>
    <property type="project" value="UniProtKB-KW"/>
</dbReference>
<evidence type="ECO:0000313" key="3">
    <source>
        <dbReference type="EMBL" id="MVA96563.1"/>
    </source>
</evidence>
<evidence type="ECO:0000313" key="4">
    <source>
        <dbReference type="Proteomes" id="UP000463224"/>
    </source>
</evidence>
<dbReference type="RefSeq" id="WP_156711493.1">
    <property type="nucleotide sequence ID" value="NZ_WPHG01000001.1"/>
</dbReference>
<dbReference type="InterPro" id="IPR050266">
    <property type="entry name" value="AB_hydrolase_sf"/>
</dbReference>
<gene>
    <name evidence="3" type="ORF">GN330_04780</name>
</gene>
<dbReference type="InterPro" id="IPR000073">
    <property type="entry name" value="AB_hydrolase_1"/>
</dbReference>
<dbReference type="Proteomes" id="UP000463224">
    <property type="component" value="Unassembled WGS sequence"/>
</dbReference>
<comment type="caution">
    <text evidence="3">The sequence shown here is derived from an EMBL/GenBank/DDBJ whole genome shotgun (WGS) entry which is preliminary data.</text>
</comment>
<evidence type="ECO:0000259" key="2">
    <source>
        <dbReference type="Pfam" id="PF12697"/>
    </source>
</evidence>
<reference evidence="3 4" key="1">
    <citation type="submission" date="2019-12" db="EMBL/GenBank/DDBJ databases">
        <title>Nitratireductor arenosus sp. nov., Isolated from sea sand, Jeju island, South Korea.</title>
        <authorList>
            <person name="Kim W."/>
        </authorList>
    </citation>
    <scope>NUCLEOTIDE SEQUENCE [LARGE SCALE GENOMIC DNA]</scope>
    <source>
        <strain evidence="3 4">CAU 1489</strain>
    </source>
</reference>
<dbReference type="EMBL" id="WPHG01000001">
    <property type="protein sequence ID" value="MVA96563.1"/>
    <property type="molecule type" value="Genomic_DNA"/>
</dbReference>
<protein>
    <submittedName>
        <fullName evidence="3">Alpha/beta fold hydrolase</fullName>
    </submittedName>
</protein>
<dbReference type="Gene3D" id="3.40.50.1820">
    <property type="entry name" value="alpha/beta hydrolase"/>
    <property type="match status" value="1"/>
</dbReference>
<dbReference type="PANTHER" id="PTHR43798">
    <property type="entry name" value="MONOACYLGLYCEROL LIPASE"/>
    <property type="match status" value="1"/>
</dbReference>
<dbReference type="Pfam" id="PF12697">
    <property type="entry name" value="Abhydrolase_6"/>
    <property type="match status" value="1"/>
</dbReference>